<evidence type="ECO:0000256" key="2">
    <source>
        <dbReference type="PROSITE-ProRule" id="PRU00473"/>
    </source>
</evidence>
<dbReference type="InterPro" id="IPR036737">
    <property type="entry name" value="OmpA-like_sf"/>
</dbReference>
<dbReference type="EMBL" id="QLIX01000001">
    <property type="protein sequence ID" value="RAI60928.1"/>
    <property type="molecule type" value="Genomic_DNA"/>
</dbReference>
<dbReference type="AlphaFoldDB" id="A0A327MLA0"/>
<reference evidence="5" key="1">
    <citation type="submission" date="2018-06" db="EMBL/GenBank/DDBJ databases">
        <authorList>
            <person name="Khan S.A."/>
        </authorList>
    </citation>
    <scope>NUCLEOTIDE SEQUENCE [LARGE SCALE GENOMIC DNA]</scope>
    <source>
        <strain evidence="5">DB-1506</strain>
    </source>
</reference>
<evidence type="ECO:0000256" key="1">
    <source>
        <dbReference type="ARBA" id="ARBA00022729"/>
    </source>
</evidence>
<dbReference type="InterPro" id="IPR027385">
    <property type="entry name" value="Beta-barrel_OMP"/>
</dbReference>
<comment type="caution">
    <text evidence="4">The sequence shown here is derived from an EMBL/GenBank/DDBJ whole genome shotgun (WGS) entry which is preliminary data.</text>
</comment>
<dbReference type="SUPFAM" id="SSF103088">
    <property type="entry name" value="OmpA-like"/>
    <property type="match status" value="1"/>
</dbReference>
<dbReference type="Pfam" id="PF00691">
    <property type="entry name" value="OmpA"/>
    <property type="match status" value="1"/>
</dbReference>
<evidence type="ECO:0000313" key="5">
    <source>
        <dbReference type="Proteomes" id="UP000249065"/>
    </source>
</evidence>
<evidence type="ECO:0000313" key="4">
    <source>
        <dbReference type="EMBL" id="RAI60928.1"/>
    </source>
</evidence>
<dbReference type="Gene3D" id="2.40.160.20">
    <property type="match status" value="1"/>
</dbReference>
<dbReference type="Pfam" id="PF13505">
    <property type="entry name" value="OMP_b-brl"/>
    <property type="match status" value="1"/>
</dbReference>
<proteinExistence type="predicted"/>
<keyword evidence="1" id="KW-0732">Signal</keyword>
<dbReference type="InterPro" id="IPR006665">
    <property type="entry name" value="OmpA-like"/>
</dbReference>
<feature type="domain" description="OmpA-like" evidence="3">
    <location>
        <begin position="225"/>
        <end position="334"/>
    </location>
</feature>
<dbReference type="SUPFAM" id="SSF56925">
    <property type="entry name" value="OMPA-like"/>
    <property type="match status" value="1"/>
</dbReference>
<gene>
    <name evidence="4" type="ORF">DOO78_02000</name>
</gene>
<organism evidence="4 5">
    <name type="scientific">Roseicella frigidaeris</name>
    <dbReference type="NCBI Taxonomy" id="2230885"/>
    <lineage>
        <taxon>Bacteria</taxon>
        <taxon>Pseudomonadati</taxon>
        <taxon>Pseudomonadota</taxon>
        <taxon>Alphaproteobacteria</taxon>
        <taxon>Acetobacterales</taxon>
        <taxon>Roseomonadaceae</taxon>
        <taxon>Roseicella</taxon>
    </lineage>
</organism>
<protein>
    <recommendedName>
        <fullName evidence="3">OmpA-like domain-containing protein</fullName>
    </recommendedName>
</protein>
<keyword evidence="2" id="KW-0472">Membrane</keyword>
<name>A0A327MLA0_9PROT</name>
<accession>A0A327MLA0</accession>
<evidence type="ECO:0000259" key="3">
    <source>
        <dbReference type="PROSITE" id="PS51123"/>
    </source>
</evidence>
<dbReference type="InterPro" id="IPR011250">
    <property type="entry name" value="OMP/PagP_B-barrel"/>
</dbReference>
<sequence>MAVVALGAGTAAAQPVEGLYLGAGIAANVHESAGPQAMRLHGQTGPAGLLSLGWGFGNGIRLEVEGSYRENGIARPASGSVSTYGGMANLYIGTERALGGQPLQPYLGAGLGIAWTEFRQVGVAGTPLGPGRRVFDDVDGRLAFQGIAGMALPILALPGLALATEYRFLGTAGDARIESRAEGAGGQLPSQGTGQFANRNHTLLIGLRYAFGRPAAEAAGPQEASAAAEPVRLYLVHFDWDRSELSDRSRRTLAEAARQGGPYRLARIAVRGSADRAATPEARERLTRQRLEAVCAELERLGVGREEIALTGPGATQPAAALGTPRRRIEILPQ</sequence>
<keyword evidence="5" id="KW-1185">Reference proteome</keyword>
<dbReference type="PROSITE" id="PS51123">
    <property type="entry name" value="OMPA_2"/>
    <property type="match status" value="1"/>
</dbReference>
<dbReference type="GO" id="GO:0016020">
    <property type="term" value="C:membrane"/>
    <property type="evidence" value="ECO:0007669"/>
    <property type="project" value="UniProtKB-UniRule"/>
</dbReference>
<dbReference type="Gene3D" id="3.30.1330.60">
    <property type="entry name" value="OmpA-like domain"/>
    <property type="match status" value="1"/>
</dbReference>
<dbReference type="Proteomes" id="UP000249065">
    <property type="component" value="Unassembled WGS sequence"/>
</dbReference>